<accession>A0A3P7LP34</accession>
<dbReference type="Gene3D" id="2.60.40.10">
    <property type="entry name" value="Immunoglobulins"/>
    <property type="match status" value="1"/>
</dbReference>
<evidence type="ECO:0000313" key="4">
    <source>
        <dbReference type="Proteomes" id="UP000281553"/>
    </source>
</evidence>
<gene>
    <name evidence="3" type="ORF">DILT_LOCUS13267</name>
</gene>
<dbReference type="InterPro" id="IPR036116">
    <property type="entry name" value="FN3_sf"/>
</dbReference>
<dbReference type="CDD" id="cd00063">
    <property type="entry name" value="FN3"/>
    <property type="match status" value="1"/>
</dbReference>
<dbReference type="EMBL" id="UYRU01069502">
    <property type="protein sequence ID" value="VDN18785.1"/>
    <property type="molecule type" value="Genomic_DNA"/>
</dbReference>
<dbReference type="InterPro" id="IPR003961">
    <property type="entry name" value="FN3_dom"/>
</dbReference>
<protein>
    <recommendedName>
        <fullName evidence="2">Fibronectin type-III domain-containing protein</fullName>
    </recommendedName>
</protein>
<keyword evidence="4" id="KW-1185">Reference proteome</keyword>
<feature type="domain" description="Fibronectin type-III" evidence="2">
    <location>
        <begin position="1"/>
        <end position="92"/>
    </location>
</feature>
<dbReference type="AlphaFoldDB" id="A0A3P7LP34"/>
<feature type="compositionally biased region" description="Acidic residues" evidence="1">
    <location>
        <begin position="92"/>
        <end position="107"/>
    </location>
</feature>
<organism evidence="3 4">
    <name type="scientific">Dibothriocephalus latus</name>
    <name type="common">Fish tapeworm</name>
    <name type="synonym">Diphyllobothrium latum</name>
    <dbReference type="NCBI Taxonomy" id="60516"/>
    <lineage>
        <taxon>Eukaryota</taxon>
        <taxon>Metazoa</taxon>
        <taxon>Spiralia</taxon>
        <taxon>Lophotrochozoa</taxon>
        <taxon>Platyhelminthes</taxon>
        <taxon>Cestoda</taxon>
        <taxon>Eucestoda</taxon>
        <taxon>Diphyllobothriidea</taxon>
        <taxon>Diphyllobothriidae</taxon>
        <taxon>Dibothriocephalus</taxon>
    </lineage>
</organism>
<feature type="region of interest" description="Disordered" evidence="1">
    <location>
        <begin position="81"/>
        <end position="107"/>
    </location>
</feature>
<reference evidence="3 4" key="1">
    <citation type="submission" date="2018-11" db="EMBL/GenBank/DDBJ databases">
        <authorList>
            <consortium name="Pathogen Informatics"/>
        </authorList>
    </citation>
    <scope>NUCLEOTIDE SEQUENCE [LARGE SCALE GENOMIC DNA]</scope>
</reference>
<proteinExistence type="predicted"/>
<evidence type="ECO:0000259" key="2">
    <source>
        <dbReference type="PROSITE" id="PS50853"/>
    </source>
</evidence>
<evidence type="ECO:0000313" key="3">
    <source>
        <dbReference type="EMBL" id="VDN18785.1"/>
    </source>
</evidence>
<dbReference type="SUPFAM" id="SSF49265">
    <property type="entry name" value="Fibronectin type III"/>
    <property type="match status" value="1"/>
</dbReference>
<dbReference type="Proteomes" id="UP000281553">
    <property type="component" value="Unassembled WGS sequence"/>
</dbReference>
<evidence type="ECO:0000256" key="1">
    <source>
        <dbReference type="SAM" id="MobiDB-lite"/>
    </source>
</evidence>
<sequence>MEYREAIKDLDPETTYTIITWGPPLQKSLKPSSYIVRVGPKINIIQAEDLTGSSTLTGLQPDTRYGVSVEISYKHTNYRPPAVETNVRTEPAEEPEPFVPEPEIDSDEAEIYDDEADFYDDEEAIDNDEP</sequence>
<dbReference type="PROSITE" id="PS50853">
    <property type="entry name" value="FN3"/>
    <property type="match status" value="1"/>
</dbReference>
<dbReference type="Pfam" id="PF00041">
    <property type="entry name" value="fn3"/>
    <property type="match status" value="1"/>
</dbReference>
<name>A0A3P7LP34_DIBLA</name>
<dbReference type="InterPro" id="IPR013783">
    <property type="entry name" value="Ig-like_fold"/>
</dbReference>